<dbReference type="AlphaFoldDB" id="A0A2S9VF88"/>
<dbReference type="GO" id="GO:0008476">
    <property type="term" value="F:protein-tyrosine sulfotransferase activity"/>
    <property type="evidence" value="ECO:0007669"/>
    <property type="project" value="InterPro"/>
</dbReference>
<reference evidence="3" key="1">
    <citation type="journal article" date="2020" name="Int. J. Syst. Evol. Microbiol.">
        <title>Alteromonas alba sp. nov., a marine bacterium isolated from the seawater of the West Pacific Ocean.</title>
        <authorList>
            <person name="Sun C."/>
            <person name="Wu Y.-H."/>
            <person name="Xamxidin M."/>
            <person name="Cheng H."/>
            <person name="Xu X.-W."/>
        </authorList>
    </citation>
    <scope>NUCLEOTIDE SEQUENCE [LARGE SCALE GENOMIC DNA]</scope>
    <source>
        <strain evidence="3">190</strain>
    </source>
</reference>
<evidence type="ECO:0000313" key="2">
    <source>
        <dbReference type="EMBL" id="PRO74965.1"/>
    </source>
</evidence>
<dbReference type="PANTHER" id="PTHR12788:SF10">
    <property type="entry name" value="PROTEIN-TYROSINE SULFOTRANSFERASE"/>
    <property type="match status" value="1"/>
</dbReference>
<dbReference type="InterPro" id="IPR026634">
    <property type="entry name" value="TPST-like"/>
</dbReference>
<dbReference type="OrthoDB" id="9815894at2"/>
<organism evidence="2 3">
    <name type="scientific">Alteromonas alba</name>
    <dbReference type="NCBI Taxonomy" id="2079529"/>
    <lineage>
        <taxon>Bacteria</taxon>
        <taxon>Pseudomonadati</taxon>
        <taxon>Pseudomonadota</taxon>
        <taxon>Gammaproteobacteria</taxon>
        <taxon>Alteromonadales</taxon>
        <taxon>Alteromonadaceae</taxon>
        <taxon>Alteromonas/Salinimonas group</taxon>
        <taxon>Alteromonas</taxon>
    </lineage>
</organism>
<evidence type="ECO:0000313" key="3">
    <source>
        <dbReference type="Proteomes" id="UP000238949"/>
    </source>
</evidence>
<gene>
    <name evidence="2" type="ORF">C6Y40_03605</name>
</gene>
<protein>
    <recommendedName>
        <fullName evidence="4">Sulfotransferase</fullName>
    </recommendedName>
</protein>
<dbReference type="SUPFAM" id="SSF52540">
    <property type="entry name" value="P-loop containing nucleoside triphosphate hydrolases"/>
    <property type="match status" value="1"/>
</dbReference>
<proteinExistence type="predicted"/>
<evidence type="ECO:0008006" key="4">
    <source>
        <dbReference type="Google" id="ProtNLM"/>
    </source>
</evidence>
<dbReference type="RefSeq" id="WP_105933379.1">
    <property type="nucleotide sequence ID" value="NZ_PVNP01000028.1"/>
</dbReference>
<dbReference type="Pfam" id="PF13469">
    <property type="entry name" value="Sulfotransfer_3"/>
    <property type="match status" value="1"/>
</dbReference>
<comment type="caution">
    <text evidence="2">The sequence shown here is derived from an EMBL/GenBank/DDBJ whole genome shotgun (WGS) entry which is preliminary data.</text>
</comment>
<dbReference type="Gene3D" id="3.40.50.300">
    <property type="entry name" value="P-loop containing nucleotide triphosphate hydrolases"/>
    <property type="match status" value="1"/>
</dbReference>
<sequence>MQQPIFIVGTQRSGTTLLTRMLSAHPGLFIQNEMGTYGVFDKPYTTEVLHGRITGRLQDRYSIDVNSLESEGVLWGWKDPMLTPHLDELAEHYPGSKFIVIIRDPRAVVASYIDNAWGLGTTPYTGALRWHDEVTTQLDFCRTHQHRCLWFTYENLIENNQQALTRICEFLGVDFDHGMLEYYKKPLEFGQNRSNMNTQKPIEKSSLSKWKAAFSPRQIGIINNVCQDVMTELDYTDMADLNTRIGGLEKSYYELHQKVMGELQLQYQLRKARRNRKK</sequence>
<dbReference type="PANTHER" id="PTHR12788">
    <property type="entry name" value="PROTEIN-TYROSINE SULFOTRANSFERASE 2"/>
    <property type="match status" value="1"/>
</dbReference>
<dbReference type="Proteomes" id="UP000238949">
    <property type="component" value="Unassembled WGS sequence"/>
</dbReference>
<accession>A0A2S9VF88</accession>
<name>A0A2S9VF88_9ALTE</name>
<keyword evidence="1" id="KW-0808">Transferase</keyword>
<dbReference type="EMBL" id="PVNP01000028">
    <property type="protein sequence ID" value="PRO74965.1"/>
    <property type="molecule type" value="Genomic_DNA"/>
</dbReference>
<dbReference type="InterPro" id="IPR027417">
    <property type="entry name" value="P-loop_NTPase"/>
</dbReference>
<keyword evidence="3" id="KW-1185">Reference proteome</keyword>
<evidence type="ECO:0000256" key="1">
    <source>
        <dbReference type="ARBA" id="ARBA00022679"/>
    </source>
</evidence>